<keyword evidence="7 11" id="KW-0472">Membrane</keyword>
<dbReference type="GO" id="GO:0008528">
    <property type="term" value="F:G protein-coupled peptide receptor activity"/>
    <property type="evidence" value="ECO:0007669"/>
    <property type="project" value="TreeGrafter"/>
</dbReference>
<feature type="domain" description="G-protein coupled receptors family 2 profile 1" evidence="12">
    <location>
        <begin position="27"/>
        <end position="109"/>
    </location>
</feature>
<evidence type="ECO:0000313" key="14">
    <source>
        <dbReference type="EnsemblMetazoa" id="G27557.5:cds"/>
    </source>
</evidence>
<evidence type="ECO:0000256" key="4">
    <source>
        <dbReference type="ARBA" id="ARBA00022692"/>
    </source>
</evidence>
<dbReference type="SUPFAM" id="SSF81321">
    <property type="entry name" value="Family A G protein-coupled receptor-like"/>
    <property type="match status" value="1"/>
</dbReference>
<keyword evidence="10" id="KW-0807">Transducer</keyword>
<evidence type="ECO:0000259" key="13">
    <source>
        <dbReference type="PROSITE" id="PS50261"/>
    </source>
</evidence>
<dbReference type="PROSITE" id="PS50261">
    <property type="entry name" value="G_PROTEIN_RECEP_F2_4"/>
    <property type="match status" value="1"/>
</dbReference>
<keyword evidence="9" id="KW-0325">Glycoprotein</keyword>
<dbReference type="InterPro" id="IPR001879">
    <property type="entry name" value="GPCR_2_extracellular_dom"/>
</dbReference>
<dbReference type="Pfam" id="PF00002">
    <property type="entry name" value="7tm_2"/>
    <property type="match status" value="1"/>
</dbReference>
<dbReference type="InterPro" id="IPR017983">
    <property type="entry name" value="GPCR_2_secretin-like_CS"/>
</dbReference>
<evidence type="ECO:0000256" key="8">
    <source>
        <dbReference type="ARBA" id="ARBA00023170"/>
    </source>
</evidence>
<feature type="transmembrane region" description="Helical" evidence="11">
    <location>
        <begin position="337"/>
        <end position="361"/>
    </location>
</feature>
<keyword evidence="8" id="KW-0675">Receptor</keyword>
<evidence type="ECO:0008006" key="16">
    <source>
        <dbReference type="Google" id="ProtNLM"/>
    </source>
</evidence>
<feature type="transmembrane region" description="Helical" evidence="11">
    <location>
        <begin position="214"/>
        <end position="237"/>
    </location>
</feature>
<dbReference type="InterPro" id="IPR036445">
    <property type="entry name" value="GPCR_2_extracell_dom_sf"/>
</dbReference>
<dbReference type="PROSITE" id="PS50227">
    <property type="entry name" value="G_PROTEIN_RECEP_F2_3"/>
    <property type="match status" value="1"/>
</dbReference>
<dbReference type="InterPro" id="IPR050332">
    <property type="entry name" value="GPCR_2"/>
</dbReference>
<protein>
    <recommendedName>
        <fullName evidence="16">Parathyroid hormone/parathyroid hormone-related peptide receptor</fullName>
    </recommendedName>
</protein>
<evidence type="ECO:0000256" key="5">
    <source>
        <dbReference type="ARBA" id="ARBA00022989"/>
    </source>
</evidence>
<evidence type="ECO:0000256" key="9">
    <source>
        <dbReference type="ARBA" id="ARBA00023180"/>
    </source>
</evidence>
<evidence type="ECO:0000256" key="11">
    <source>
        <dbReference type="SAM" id="Phobius"/>
    </source>
</evidence>
<comment type="subcellular location">
    <subcellularLocation>
        <location evidence="1">Cell membrane</location>
        <topology evidence="1">Multi-pass membrane protein</topology>
    </subcellularLocation>
</comment>
<dbReference type="GO" id="GO:0017046">
    <property type="term" value="F:peptide hormone binding"/>
    <property type="evidence" value="ECO:0007669"/>
    <property type="project" value="TreeGrafter"/>
</dbReference>
<dbReference type="AlphaFoldDB" id="A0A8W8LDD4"/>
<evidence type="ECO:0000256" key="3">
    <source>
        <dbReference type="ARBA" id="ARBA00022475"/>
    </source>
</evidence>
<dbReference type="SUPFAM" id="SSF111418">
    <property type="entry name" value="Hormone receptor domain"/>
    <property type="match status" value="1"/>
</dbReference>
<reference evidence="14" key="1">
    <citation type="submission" date="2022-08" db="UniProtKB">
        <authorList>
            <consortium name="EnsemblMetazoa"/>
        </authorList>
    </citation>
    <scope>IDENTIFICATION</scope>
    <source>
        <strain evidence="14">05x7-T-G4-1.051#20</strain>
    </source>
</reference>
<evidence type="ECO:0000256" key="7">
    <source>
        <dbReference type="ARBA" id="ARBA00023136"/>
    </source>
</evidence>
<feature type="transmembrane region" description="Helical" evidence="11">
    <location>
        <begin position="249"/>
        <end position="269"/>
    </location>
</feature>
<feature type="domain" description="G-protein coupled receptors family 2 profile 2" evidence="13">
    <location>
        <begin position="122"/>
        <end position="388"/>
    </location>
</feature>
<dbReference type="PANTHER" id="PTHR45620:SF1">
    <property type="entry name" value="G-PROTEIN COUPLED RECEPTORS FAMILY 2 PROFILE 2 DOMAIN-CONTAINING PROTEIN"/>
    <property type="match status" value="1"/>
</dbReference>
<keyword evidence="15" id="KW-1185">Reference proteome</keyword>
<dbReference type="GO" id="GO:0005886">
    <property type="term" value="C:plasma membrane"/>
    <property type="evidence" value="ECO:0007669"/>
    <property type="project" value="UniProtKB-SubCell"/>
</dbReference>
<feature type="transmembrane region" description="Helical" evidence="11">
    <location>
        <begin position="157"/>
        <end position="177"/>
    </location>
</feature>
<keyword evidence="5 11" id="KW-1133">Transmembrane helix</keyword>
<evidence type="ECO:0000313" key="15">
    <source>
        <dbReference type="Proteomes" id="UP000005408"/>
    </source>
</evidence>
<keyword evidence="4 11" id="KW-0812">Transmembrane</keyword>
<accession>A0A8W8LDD4</accession>
<dbReference type="SMART" id="SM00008">
    <property type="entry name" value="HormR"/>
    <property type="match status" value="1"/>
</dbReference>
<dbReference type="EnsemblMetazoa" id="G27557.5">
    <property type="protein sequence ID" value="G27557.5:cds"/>
    <property type="gene ID" value="G27557"/>
</dbReference>
<evidence type="ECO:0000256" key="2">
    <source>
        <dbReference type="ARBA" id="ARBA00005314"/>
    </source>
</evidence>
<dbReference type="Proteomes" id="UP000005408">
    <property type="component" value="Unassembled WGS sequence"/>
</dbReference>
<dbReference type="InterPro" id="IPR017981">
    <property type="entry name" value="GPCR_2-like_7TM"/>
</dbReference>
<dbReference type="Gene3D" id="1.20.1070.10">
    <property type="entry name" value="Rhodopsin 7-helix transmembrane proteins"/>
    <property type="match status" value="1"/>
</dbReference>
<dbReference type="PROSITE" id="PS00649">
    <property type="entry name" value="G_PROTEIN_RECEP_F2_1"/>
    <property type="match status" value="1"/>
</dbReference>
<proteinExistence type="inferred from homology"/>
<dbReference type="InterPro" id="IPR000832">
    <property type="entry name" value="GPCR_2_secretin-like"/>
</dbReference>
<evidence type="ECO:0000256" key="1">
    <source>
        <dbReference type="ARBA" id="ARBA00004651"/>
    </source>
</evidence>
<evidence type="ECO:0000259" key="12">
    <source>
        <dbReference type="PROSITE" id="PS50227"/>
    </source>
</evidence>
<keyword evidence="6" id="KW-0297">G-protein coupled receptor</keyword>
<sequence length="427" mass="49791">MDDMVNEKVYRATLHEQYEGLREAERQCRLTIHRHHATSDLICPPVFDNVMCWNVTRAGTNASQPCPGYIDNFRINGLAIRGCMENGSWYVNPETNSSWTNFTDCFPDQSKRNSVNNQLNIIQTIQVTGYTISIVSLVLALVILLRYRYSQRSRRTLSKITILHINLFIAYILRASVSLLRNYIFGRAFVLSLNGHLETETDYTQWVCKPITTLFVYALVASTFWLSVEAFVLTKLIVDWKYLQKRNNVFVHIAIGWGGPLFIVVPWLVLRVVTEDDWCWISYTCEWSMWVFVRGPVFISIFINNILFIKIVRFLYKRLKEVNKSSHFNKTIILKMARTVCILIPLFGVPDIIFVLLSFWFDVEYLYAEMFFNSLQGCMLSSTFCLTEKKVVQEFWKFIYRCKKTEQNKTGCRRASQPSLSEETTVA</sequence>
<comment type="similarity">
    <text evidence="2">Belongs to the G-protein coupled receptor 2 family.</text>
</comment>
<dbReference type="PRINTS" id="PR00249">
    <property type="entry name" value="GPCRSECRETIN"/>
</dbReference>
<name>A0A8W8LDD4_MAGGI</name>
<feature type="transmembrane region" description="Helical" evidence="11">
    <location>
        <begin position="127"/>
        <end position="145"/>
    </location>
</feature>
<keyword evidence="3" id="KW-1003">Cell membrane</keyword>
<dbReference type="OrthoDB" id="16753at2759"/>
<feature type="transmembrane region" description="Helical" evidence="11">
    <location>
        <begin position="289"/>
        <end position="316"/>
    </location>
</feature>
<dbReference type="OMA" id="WISYTCE"/>
<evidence type="ECO:0000256" key="10">
    <source>
        <dbReference type="ARBA" id="ARBA00023224"/>
    </source>
</evidence>
<dbReference type="Gene3D" id="4.10.1240.10">
    <property type="entry name" value="GPCR, family 2, extracellular hormone receptor domain"/>
    <property type="match status" value="1"/>
</dbReference>
<dbReference type="Pfam" id="PF02793">
    <property type="entry name" value="HRM"/>
    <property type="match status" value="1"/>
</dbReference>
<dbReference type="PANTHER" id="PTHR45620">
    <property type="entry name" value="PDF RECEPTOR-LIKE PROTEIN-RELATED"/>
    <property type="match status" value="1"/>
</dbReference>
<organism evidence="14 15">
    <name type="scientific">Magallana gigas</name>
    <name type="common">Pacific oyster</name>
    <name type="synonym">Crassostrea gigas</name>
    <dbReference type="NCBI Taxonomy" id="29159"/>
    <lineage>
        <taxon>Eukaryota</taxon>
        <taxon>Metazoa</taxon>
        <taxon>Spiralia</taxon>
        <taxon>Lophotrochozoa</taxon>
        <taxon>Mollusca</taxon>
        <taxon>Bivalvia</taxon>
        <taxon>Autobranchia</taxon>
        <taxon>Pteriomorphia</taxon>
        <taxon>Ostreida</taxon>
        <taxon>Ostreoidea</taxon>
        <taxon>Ostreidae</taxon>
        <taxon>Magallana</taxon>
    </lineage>
</organism>
<dbReference type="GO" id="GO:0007166">
    <property type="term" value="P:cell surface receptor signaling pathway"/>
    <property type="evidence" value="ECO:0007669"/>
    <property type="project" value="InterPro"/>
</dbReference>
<dbReference type="GO" id="GO:0007188">
    <property type="term" value="P:adenylate cyclase-modulating G protein-coupled receptor signaling pathway"/>
    <property type="evidence" value="ECO:0007669"/>
    <property type="project" value="TreeGrafter"/>
</dbReference>
<evidence type="ECO:0000256" key="6">
    <source>
        <dbReference type="ARBA" id="ARBA00023040"/>
    </source>
</evidence>